<gene>
    <name evidence="2" type="ORF">KNV97_11010</name>
</gene>
<evidence type="ECO:0000313" key="2">
    <source>
        <dbReference type="EMBL" id="QXO18752.1"/>
    </source>
</evidence>
<feature type="coiled-coil region" evidence="1">
    <location>
        <begin position="38"/>
        <end position="72"/>
    </location>
</feature>
<evidence type="ECO:0000313" key="3">
    <source>
        <dbReference type="Proteomes" id="UP000694232"/>
    </source>
</evidence>
<dbReference type="Proteomes" id="UP000694232">
    <property type="component" value="Chromosome 1"/>
</dbReference>
<accession>A0A975YPE7</accession>
<reference evidence="2" key="1">
    <citation type="submission" date="2021-06" db="EMBL/GenBank/DDBJ databases">
        <title>Vibrio nov. sp., novel gut bacterium isolated from Yellow Sea oyster.</title>
        <authorList>
            <person name="Muhammad N."/>
            <person name="Nguyen T.H."/>
            <person name="Lee Y.-J."/>
            <person name="Ko J."/>
            <person name="Kim S.-G."/>
        </authorList>
    </citation>
    <scope>NUCLEOTIDE SEQUENCE</scope>
    <source>
        <strain evidence="2">OG9-811</strain>
    </source>
</reference>
<proteinExistence type="predicted"/>
<name>A0A975YPE7_9VIBR</name>
<organism evidence="2 3">
    <name type="scientific">Vibrio ostreae</name>
    <dbReference type="NCBI Taxonomy" id="2841925"/>
    <lineage>
        <taxon>Bacteria</taxon>
        <taxon>Pseudomonadati</taxon>
        <taxon>Pseudomonadota</taxon>
        <taxon>Gammaproteobacteria</taxon>
        <taxon>Vibrionales</taxon>
        <taxon>Vibrionaceae</taxon>
        <taxon>Vibrio</taxon>
    </lineage>
</organism>
<sequence length="79" mass="9248">MAITIRDIDNHQLMLSQLKELTELPTMSKSLIQGGYLALQYHQLYQQQQEENQQLRAELETLRAKVDGFVDAFEALKRR</sequence>
<dbReference type="AlphaFoldDB" id="A0A975YPE7"/>
<dbReference type="KEGG" id="vos:KNV97_11010"/>
<keyword evidence="1" id="KW-0175">Coiled coil</keyword>
<dbReference type="EMBL" id="CP076643">
    <property type="protein sequence ID" value="QXO18752.1"/>
    <property type="molecule type" value="Genomic_DNA"/>
</dbReference>
<evidence type="ECO:0000256" key="1">
    <source>
        <dbReference type="SAM" id="Coils"/>
    </source>
</evidence>
<protein>
    <submittedName>
        <fullName evidence="2">Uncharacterized protein</fullName>
    </submittedName>
</protein>
<dbReference type="RefSeq" id="WP_136486478.1">
    <property type="nucleotide sequence ID" value="NZ_CP076643.1"/>
</dbReference>
<keyword evidence="3" id="KW-1185">Reference proteome</keyword>